<feature type="region of interest" description="Disordered" evidence="2">
    <location>
        <begin position="1098"/>
        <end position="1147"/>
    </location>
</feature>
<feature type="compositionally biased region" description="Basic and acidic residues" evidence="2">
    <location>
        <begin position="272"/>
        <end position="284"/>
    </location>
</feature>
<dbReference type="InterPro" id="IPR033184">
    <property type="entry name" value="PRRC2"/>
</dbReference>
<keyword evidence="5" id="KW-1185">Reference proteome</keyword>
<feature type="compositionally biased region" description="Basic and acidic residues" evidence="2">
    <location>
        <begin position="935"/>
        <end position="956"/>
    </location>
</feature>
<dbReference type="OrthoDB" id="1939715at2759"/>
<dbReference type="EMBL" id="UYYB01094441">
    <property type="protein sequence ID" value="VDM74322.1"/>
    <property type="molecule type" value="Genomic_DNA"/>
</dbReference>
<reference evidence="4 5" key="1">
    <citation type="submission" date="2018-11" db="EMBL/GenBank/DDBJ databases">
        <authorList>
            <consortium name="Pathogen Informatics"/>
        </authorList>
    </citation>
    <scope>NUCLEOTIDE SEQUENCE [LARGE SCALE GENOMIC DNA]</scope>
</reference>
<evidence type="ECO:0000256" key="1">
    <source>
        <dbReference type="ARBA" id="ARBA00022553"/>
    </source>
</evidence>
<dbReference type="GO" id="GO:0030154">
    <property type="term" value="P:cell differentiation"/>
    <property type="evidence" value="ECO:0007669"/>
    <property type="project" value="TreeGrafter"/>
</dbReference>
<dbReference type="Pfam" id="PF07001">
    <property type="entry name" value="BAT2_N"/>
    <property type="match status" value="1"/>
</dbReference>
<dbReference type="PANTHER" id="PTHR14038:SF0">
    <property type="entry name" value="LP18708P"/>
    <property type="match status" value="1"/>
</dbReference>
<dbReference type="InterPro" id="IPR009738">
    <property type="entry name" value="BAT2_N"/>
</dbReference>
<name>A0A3P7L4J2_STRVU</name>
<feature type="compositionally biased region" description="Basic and acidic residues" evidence="2">
    <location>
        <begin position="446"/>
        <end position="460"/>
    </location>
</feature>
<feature type="region of interest" description="Disordered" evidence="2">
    <location>
        <begin position="841"/>
        <end position="870"/>
    </location>
</feature>
<feature type="region of interest" description="Disordered" evidence="2">
    <location>
        <begin position="334"/>
        <end position="353"/>
    </location>
</feature>
<feature type="region of interest" description="Disordered" evidence="2">
    <location>
        <begin position="1394"/>
        <end position="1437"/>
    </location>
</feature>
<feature type="compositionally biased region" description="Polar residues" evidence="2">
    <location>
        <begin position="262"/>
        <end position="271"/>
    </location>
</feature>
<feature type="compositionally biased region" description="Basic and acidic residues" evidence="2">
    <location>
        <begin position="296"/>
        <end position="328"/>
    </location>
</feature>
<feature type="region of interest" description="Disordered" evidence="2">
    <location>
        <begin position="446"/>
        <end position="475"/>
    </location>
</feature>
<feature type="region of interest" description="Disordered" evidence="2">
    <location>
        <begin position="935"/>
        <end position="1020"/>
    </location>
</feature>
<dbReference type="Proteomes" id="UP000270094">
    <property type="component" value="Unassembled WGS sequence"/>
</dbReference>
<sequence>MYLTDSPILDSMSSLSRGAVGVNKPKPVNVNSLYAGRNLAAGSKPLGKHGLTSVGKSVGVVRRMPPPATLPSLKAENNGQDPTTAVVPQGGTGWCKNETAADSADAAKTSSLSTSGGPDLRPTWAKPSSDALTSGNNKWVIEGNSHANESKTSADFPSSDEMHLFPSRYNHNAPDSLSGSTRFHSSSDRPRFQGSSDARVSAPNYSCPTPSRSSQKLTELNKSELSAVRETNPINAARREDDRIVQSSQMPRSFEFFDGSATRENTQTEESYSVREYDRDDAIGKSRHKRTSFKSFDGEDTSKTAVADNHKSEREVGDSKRRDVGYIDKDLELEDVSDEDDDIQMTKLDKPSIRIVKRVAESNGVSLNDNGDASPQSPEAAASIRVVSKGQRSSSELSSERKAEQSANAADDTHPSESKTLSRVPKIMQQAIEQHFPSVSEAASIKVDKDTARRPADSDFARATLRARRQQGSNDVRQLMYSEDAYQRRMPPHTQRQDSEADYRTQPPIKIVQKEQPRLDHKEGNHAELWNKSTRRQAPPRGRCVRNRGRAVIQPQIFRRSSSTKKEPEPEDVLVNEENVDEPSLLSEGDLGTHGLEGKPHYGAVGEKTTPALKSKTRSDAAKSNVAKAPPPKNIESGAINEQGRNEELGGFPPSEETVDRAPNRYRNKGFAQRGHNRKGRGGQQLGKVDFEESHSQRYHRGSDSGANNAGHPVKSLNQLKGRHDYPQQRSRRKFDVHQKTHPHMKSIGQERTDRLRSPVVSSEGYDEWETASESSARATRDDRSNSAICSTRGSNRQMNSGATSSRLSPMNSHQSGNRSAPVSSALGVDNASALSNVERSYGSKNAQPASRTCQSPSGSYNNYRNNKETNSRNVSDALAGLDINNIASVVVIDDHLVETASVDASEEFEEVLNKRAKKQKALLLQAKLEAEEKRKMKEKEHFKKNDIKKDQKQESENWAAAAEKNKSKQQDRKKPEIIAVTETAPTTENPESLPAPSIIPSPIARPNPRSKSAASDTAPPFQDLVRQIVELPVSLSSSQPLRGDKYDFTFDPRLHEEQIPNEKVLTSLSTGASSEAGSMTDDFRLKEKLYKVKGLWSGEEKDSESSLPSNVAKVKPQPQSGSEHLQSDGKAASNVQNGCHTAPPKSPGIAPFPGLGGFMFSPFPVMFGDVSMGRGYTSVGSVLQPLIPPSNASSPPIGQPLYQQPPSLAATGAMNQRPLQIRSNYVDQNAMFATSLPPSQNVSWNIGNIGSMLDSACSAALSGTPSPQLAATHMSTSVQHPPPNMILQHRGPAPATMAQNHSQSLAHGYGVGNLAVAGGHMGPPHPPPNVGAPTALVPPPPIPPPEMMNIPPPIGSQRVAPVTIQFAHPPPPPNQDSQWDNGLARTFVGSRPQFASFSNNNSSSRSSSQMNANLQGNRWGLNSNRSSLSGSSQPAACVGRVPCTSENIAECKSSVNITSLKSCLGQGSRGN</sequence>
<feature type="domain" description="BAT2 N-terminal" evidence="3">
    <location>
        <begin position="28"/>
        <end position="148"/>
    </location>
</feature>
<feature type="compositionally biased region" description="Low complexity" evidence="2">
    <location>
        <begin position="1397"/>
        <end position="1433"/>
    </location>
</feature>
<feature type="compositionally biased region" description="Basic and acidic residues" evidence="2">
    <location>
        <begin position="964"/>
        <end position="977"/>
    </location>
</feature>
<evidence type="ECO:0000313" key="5">
    <source>
        <dbReference type="Proteomes" id="UP000270094"/>
    </source>
</evidence>
<proteinExistence type="predicted"/>
<feature type="compositionally biased region" description="Acidic residues" evidence="2">
    <location>
        <begin position="334"/>
        <end position="343"/>
    </location>
</feature>
<protein>
    <recommendedName>
        <fullName evidence="3">BAT2 N-terminal domain-containing protein</fullName>
    </recommendedName>
</protein>
<evidence type="ECO:0000256" key="2">
    <source>
        <dbReference type="SAM" id="MobiDB-lite"/>
    </source>
</evidence>
<evidence type="ECO:0000259" key="3">
    <source>
        <dbReference type="Pfam" id="PF07001"/>
    </source>
</evidence>
<feature type="compositionally biased region" description="Polar residues" evidence="2">
    <location>
        <begin position="841"/>
        <end position="865"/>
    </location>
</feature>
<feature type="region of interest" description="Disordered" evidence="2">
    <location>
        <begin position="557"/>
        <end position="825"/>
    </location>
</feature>
<feature type="compositionally biased region" description="Acidic residues" evidence="2">
    <location>
        <begin position="569"/>
        <end position="581"/>
    </location>
</feature>
<accession>A0A3P7L4J2</accession>
<feature type="compositionally biased region" description="Polar residues" evidence="2">
    <location>
        <begin position="363"/>
        <end position="377"/>
    </location>
</feature>
<feature type="compositionally biased region" description="Polar residues" evidence="2">
    <location>
        <begin position="193"/>
        <end position="224"/>
    </location>
</feature>
<evidence type="ECO:0000313" key="4">
    <source>
        <dbReference type="EMBL" id="VDM74322.1"/>
    </source>
</evidence>
<feature type="region of interest" description="Disordered" evidence="2">
    <location>
        <begin position="57"/>
        <end position="328"/>
    </location>
</feature>
<gene>
    <name evidence="4" type="ORF">SVUK_LOCUS9320</name>
</gene>
<feature type="region of interest" description="Disordered" evidence="2">
    <location>
        <begin position="363"/>
        <end position="430"/>
    </location>
</feature>
<dbReference type="PANTHER" id="PTHR14038">
    <property type="entry name" value="BAT2 HLA-B-ASSOCIATED TRANSCRIPT 2"/>
    <property type="match status" value="1"/>
</dbReference>
<feature type="compositionally biased region" description="Polar residues" evidence="2">
    <location>
        <begin position="169"/>
        <end position="184"/>
    </location>
</feature>
<feature type="compositionally biased region" description="Polar residues" evidence="2">
    <location>
        <begin position="145"/>
        <end position="156"/>
    </location>
</feature>
<keyword evidence="1" id="KW-0597">Phosphoprotein</keyword>
<feature type="compositionally biased region" description="Low complexity" evidence="2">
    <location>
        <begin position="100"/>
        <end position="115"/>
    </location>
</feature>
<feature type="compositionally biased region" description="Polar residues" evidence="2">
    <location>
        <begin position="786"/>
        <end position="823"/>
    </location>
</feature>
<organism evidence="4 5">
    <name type="scientific">Strongylus vulgaris</name>
    <name type="common">Blood worm</name>
    <dbReference type="NCBI Taxonomy" id="40348"/>
    <lineage>
        <taxon>Eukaryota</taxon>
        <taxon>Metazoa</taxon>
        <taxon>Ecdysozoa</taxon>
        <taxon>Nematoda</taxon>
        <taxon>Chromadorea</taxon>
        <taxon>Rhabditida</taxon>
        <taxon>Rhabditina</taxon>
        <taxon>Rhabditomorpha</taxon>
        <taxon>Strongyloidea</taxon>
        <taxon>Strongylidae</taxon>
        <taxon>Strongylus</taxon>
    </lineage>
</organism>